<evidence type="ECO:0000313" key="2">
    <source>
        <dbReference type="Proteomes" id="UP000236291"/>
    </source>
</evidence>
<accession>A0A2K3MGQ9</accession>
<reference evidence="1 2" key="1">
    <citation type="journal article" date="2014" name="Am. J. Bot.">
        <title>Genome assembly and annotation for red clover (Trifolium pratense; Fabaceae).</title>
        <authorList>
            <person name="Istvanek J."/>
            <person name="Jaros M."/>
            <person name="Krenek A."/>
            <person name="Repkova J."/>
        </authorList>
    </citation>
    <scope>NUCLEOTIDE SEQUENCE [LARGE SCALE GENOMIC DNA]</scope>
    <source>
        <strain evidence="2">cv. Tatra</strain>
        <tissue evidence="1">Young leaves</tissue>
    </source>
</reference>
<dbReference type="Proteomes" id="UP000236291">
    <property type="component" value="Unassembled WGS sequence"/>
</dbReference>
<evidence type="ECO:0000313" key="1">
    <source>
        <dbReference type="EMBL" id="PNX89975.1"/>
    </source>
</evidence>
<name>A0A2K3MGQ9_TRIPR</name>
<dbReference type="EMBL" id="ASHM01061452">
    <property type="protein sequence ID" value="PNX89975.1"/>
    <property type="molecule type" value="Genomic_DNA"/>
</dbReference>
<protein>
    <submittedName>
        <fullName evidence="1">Uncharacterized protein</fullName>
    </submittedName>
</protein>
<reference evidence="1 2" key="2">
    <citation type="journal article" date="2017" name="Front. Plant Sci.">
        <title>Gene Classification and Mining of Molecular Markers Useful in Red Clover (Trifolium pratense) Breeding.</title>
        <authorList>
            <person name="Istvanek J."/>
            <person name="Dluhosova J."/>
            <person name="Dluhos P."/>
            <person name="Patkova L."/>
            <person name="Nedelnik J."/>
            <person name="Repkova J."/>
        </authorList>
    </citation>
    <scope>NUCLEOTIDE SEQUENCE [LARGE SCALE GENOMIC DNA]</scope>
    <source>
        <strain evidence="2">cv. Tatra</strain>
        <tissue evidence="1">Young leaves</tissue>
    </source>
</reference>
<gene>
    <name evidence="1" type="ORF">L195_g046098</name>
</gene>
<dbReference type="AlphaFoldDB" id="A0A2K3MGQ9"/>
<proteinExistence type="predicted"/>
<sequence length="34" mass="3689">MELYNLVNIINGVDDNPKDAALDKACQITTLLGI</sequence>
<comment type="caution">
    <text evidence="1">The sequence shown here is derived from an EMBL/GenBank/DDBJ whole genome shotgun (WGS) entry which is preliminary data.</text>
</comment>
<feature type="non-terminal residue" evidence="1">
    <location>
        <position position="34"/>
    </location>
</feature>
<organism evidence="1 2">
    <name type="scientific">Trifolium pratense</name>
    <name type="common">Red clover</name>
    <dbReference type="NCBI Taxonomy" id="57577"/>
    <lineage>
        <taxon>Eukaryota</taxon>
        <taxon>Viridiplantae</taxon>
        <taxon>Streptophyta</taxon>
        <taxon>Embryophyta</taxon>
        <taxon>Tracheophyta</taxon>
        <taxon>Spermatophyta</taxon>
        <taxon>Magnoliopsida</taxon>
        <taxon>eudicotyledons</taxon>
        <taxon>Gunneridae</taxon>
        <taxon>Pentapetalae</taxon>
        <taxon>rosids</taxon>
        <taxon>fabids</taxon>
        <taxon>Fabales</taxon>
        <taxon>Fabaceae</taxon>
        <taxon>Papilionoideae</taxon>
        <taxon>50 kb inversion clade</taxon>
        <taxon>NPAAA clade</taxon>
        <taxon>Hologalegina</taxon>
        <taxon>IRL clade</taxon>
        <taxon>Trifolieae</taxon>
        <taxon>Trifolium</taxon>
    </lineage>
</organism>